<feature type="region of interest" description="Disordered" evidence="1">
    <location>
        <begin position="55"/>
        <end position="85"/>
    </location>
</feature>
<dbReference type="AlphaFoldDB" id="A0A5C3LQ07"/>
<dbReference type="Proteomes" id="UP000308652">
    <property type="component" value="Unassembled WGS sequence"/>
</dbReference>
<evidence type="ECO:0000313" key="3">
    <source>
        <dbReference type="Proteomes" id="UP000308652"/>
    </source>
</evidence>
<gene>
    <name evidence="2" type="ORF">BDQ12DRAFT_668834</name>
</gene>
<sequence length="153" mass="17005">MGVPLSSSCTAMLPFWLVKSGISSNGRARSIDSIRVGSTKFTQRKVESKIDVVKYRPPWKPSSGQTKHPDLRDTQPRTRGPGRQYEEAHTNLTSCFVWTVEPSASASWIVRGIKLSSTRIHATLKRVHHTGVETFEVTPKGSVQRLCVEVQSS</sequence>
<evidence type="ECO:0000313" key="2">
    <source>
        <dbReference type="EMBL" id="TFK35164.1"/>
    </source>
</evidence>
<proteinExistence type="predicted"/>
<keyword evidence="3" id="KW-1185">Reference proteome</keyword>
<feature type="compositionally biased region" description="Basic and acidic residues" evidence="1">
    <location>
        <begin position="67"/>
        <end position="76"/>
    </location>
</feature>
<accession>A0A5C3LQ07</accession>
<reference evidence="2 3" key="1">
    <citation type="journal article" date="2019" name="Nat. Ecol. Evol.">
        <title>Megaphylogeny resolves global patterns of mushroom evolution.</title>
        <authorList>
            <person name="Varga T."/>
            <person name="Krizsan K."/>
            <person name="Foldi C."/>
            <person name="Dima B."/>
            <person name="Sanchez-Garcia M."/>
            <person name="Sanchez-Ramirez S."/>
            <person name="Szollosi G.J."/>
            <person name="Szarkandi J.G."/>
            <person name="Papp V."/>
            <person name="Albert L."/>
            <person name="Andreopoulos W."/>
            <person name="Angelini C."/>
            <person name="Antonin V."/>
            <person name="Barry K.W."/>
            <person name="Bougher N.L."/>
            <person name="Buchanan P."/>
            <person name="Buyck B."/>
            <person name="Bense V."/>
            <person name="Catcheside P."/>
            <person name="Chovatia M."/>
            <person name="Cooper J."/>
            <person name="Damon W."/>
            <person name="Desjardin D."/>
            <person name="Finy P."/>
            <person name="Geml J."/>
            <person name="Haridas S."/>
            <person name="Hughes K."/>
            <person name="Justo A."/>
            <person name="Karasinski D."/>
            <person name="Kautmanova I."/>
            <person name="Kiss B."/>
            <person name="Kocsube S."/>
            <person name="Kotiranta H."/>
            <person name="LaButti K.M."/>
            <person name="Lechner B.E."/>
            <person name="Liimatainen K."/>
            <person name="Lipzen A."/>
            <person name="Lukacs Z."/>
            <person name="Mihaltcheva S."/>
            <person name="Morgado L.N."/>
            <person name="Niskanen T."/>
            <person name="Noordeloos M.E."/>
            <person name="Ohm R.A."/>
            <person name="Ortiz-Santana B."/>
            <person name="Ovrebo C."/>
            <person name="Racz N."/>
            <person name="Riley R."/>
            <person name="Savchenko A."/>
            <person name="Shiryaev A."/>
            <person name="Soop K."/>
            <person name="Spirin V."/>
            <person name="Szebenyi C."/>
            <person name="Tomsovsky M."/>
            <person name="Tulloss R.E."/>
            <person name="Uehling J."/>
            <person name="Grigoriev I.V."/>
            <person name="Vagvolgyi C."/>
            <person name="Papp T."/>
            <person name="Martin F.M."/>
            <person name="Miettinen O."/>
            <person name="Hibbett D.S."/>
            <person name="Nagy L.G."/>
        </authorList>
    </citation>
    <scope>NUCLEOTIDE SEQUENCE [LARGE SCALE GENOMIC DNA]</scope>
    <source>
        <strain evidence="2 3">CBS 166.37</strain>
    </source>
</reference>
<dbReference type="EMBL" id="ML213624">
    <property type="protein sequence ID" value="TFK35164.1"/>
    <property type="molecule type" value="Genomic_DNA"/>
</dbReference>
<protein>
    <submittedName>
        <fullName evidence="2">Uncharacterized protein</fullName>
    </submittedName>
</protein>
<name>A0A5C3LQ07_9AGAR</name>
<organism evidence="2 3">
    <name type="scientific">Crucibulum laeve</name>
    <dbReference type="NCBI Taxonomy" id="68775"/>
    <lineage>
        <taxon>Eukaryota</taxon>
        <taxon>Fungi</taxon>
        <taxon>Dikarya</taxon>
        <taxon>Basidiomycota</taxon>
        <taxon>Agaricomycotina</taxon>
        <taxon>Agaricomycetes</taxon>
        <taxon>Agaricomycetidae</taxon>
        <taxon>Agaricales</taxon>
        <taxon>Agaricineae</taxon>
        <taxon>Nidulariaceae</taxon>
        <taxon>Crucibulum</taxon>
    </lineage>
</organism>
<evidence type="ECO:0000256" key="1">
    <source>
        <dbReference type="SAM" id="MobiDB-lite"/>
    </source>
</evidence>